<evidence type="ECO:0000313" key="3">
    <source>
        <dbReference type="Proteomes" id="UP001498476"/>
    </source>
</evidence>
<dbReference type="PANTHER" id="PTHR12461">
    <property type="entry name" value="HYPOXIA-INDUCIBLE FACTOR 1 ALPHA INHIBITOR-RELATED"/>
    <property type="match status" value="1"/>
</dbReference>
<comment type="caution">
    <text evidence="2">The sequence shown here is derived from an EMBL/GenBank/DDBJ whole genome shotgun (WGS) entry which is preliminary data.</text>
</comment>
<dbReference type="PROSITE" id="PS51184">
    <property type="entry name" value="JMJC"/>
    <property type="match status" value="1"/>
</dbReference>
<dbReference type="Proteomes" id="UP001498476">
    <property type="component" value="Unassembled WGS sequence"/>
</dbReference>
<name>A0ABR1GGL1_9HYPO</name>
<feature type="domain" description="JmjC" evidence="1">
    <location>
        <begin position="179"/>
        <end position="347"/>
    </location>
</feature>
<evidence type="ECO:0000259" key="1">
    <source>
        <dbReference type="PROSITE" id="PS51184"/>
    </source>
</evidence>
<protein>
    <recommendedName>
        <fullName evidence="1">JmjC domain-containing protein</fullName>
    </recommendedName>
</protein>
<sequence>MRKTLCIITKPQPWIRHLHKTAHRQLQSPSRPIPLAPSPPELADIQTFREKALGPQRPFLFARDVGSSTDRLPAASKWFVRDDVPKSGQTAGPWTLAPYMTQFQEWPFPYELVAPASRNQDALVAFRDWLLSSDEPADHLLAGILEPSPEEFGTRTFFQLVAPLRLLVKALEFNRSLPREQPEPVELYIAQSSLPELPPALQGDLPTPELVQRAGKGDVYSSSIWLGTEPTYTPLHRDPNPNLFCQLCNTKLVRLMPPALGDRLFFEVQARIRQQGNSRIRTVEMMEGKEREALHEAVWQRDPLPEQLYEAELGPGDSLFIPNGWWHSVKSKGSQGFLNGSVNWWFR</sequence>
<dbReference type="InterPro" id="IPR003347">
    <property type="entry name" value="JmjC_dom"/>
</dbReference>
<accession>A0ABR1GGL1</accession>
<dbReference type="SUPFAM" id="SSF51197">
    <property type="entry name" value="Clavaminate synthase-like"/>
    <property type="match status" value="1"/>
</dbReference>
<reference evidence="2 3" key="1">
    <citation type="journal article" date="2025" name="Microbiol. Resour. Announc.">
        <title>Draft genome sequences for Neonectria magnoliae and Neonectria punicea, canker pathogens of Liriodendron tulipifera and Acer saccharum in West Virginia.</title>
        <authorList>
            <person name="Petronek H.M."/>
            <person name="Kasson M.T."/>
            <person name="Metheny A.M."/>
            <person name="Stauder C.M."/>
            <person name="Lovett B."/>
            <person name="Lynch S.C."/>
            <person name="Garnas J.R."/>
            <person name="Kasson L.R."/>
            <person name="Stajich J.E."/>
        </authorList>
    </citation>
    <scope>NUCLEOTIDE SEQUENCE [LARGE SCALE GENOMIC DNA]</scope>
    <source>
        <strain evidence="2 3">NRRL 64653</strain>
    </source>
</reference>
<dbReference type="PANTHER" id="PTHR12461:SF105">
    <property type="entry name" value="HYPOXIA-INDUCIBLE FACTOR 1-ALPHA INHIBITOR"/>
    <property type="match status" value="1"/>
</dbReference>
<keyword evidence="3" id="KW-1185">Reference proteome</keyword>
<proteinExistence type="predicted"/>
<gene>
    <name evidence="2" type="ORF">QQX98_013215</name>
</gene>
<dbReference type="InterPro" id="IPR041667">
    <property type="entry name" value="Cupin_8"/>
</dbReference>
<dbReference type="Gene3D" id="2.60.120.650">
    <property type="entry name" value="Cupin"/>
    <property type="match status" value="1"/>
</dbReference>
<dbReference type="Pfam" id="PF13621">
    <property type="entry name" value="Cupin_8"/>
    <property type="match status" value="1"/>
</dbReference>
<organism evidence="2 3">
    <name type="scientific">Neonectria punicea</name>
    <dbReference type="NCBI Taxonomy" id="979145"/>
    <lineage>
        <taxon>Eukaryota</taxon>
        <taxon>Fungi</taxon>
        <taxon>Dikarya</taxon>
        <taxon>Ascomycota</taxon>
        <taxon>Pezizomycotina</taxon>
        <taxon>Sordariomycetes</taxon>
        <taxon>Hypocreomycetidae</taxon>
        <taxon>Hypocreales</taxon>
        <taxon>Nectriaceae</taxon>
        <taxon>Neonectria</taxon>
    </lineage>
</organism>
<evidence type="ECO:0000313" key="2">
    <source>
        <dbReference type="EMBL" id="KAK7394004.1"/>
    </source>
</evidence>
<dbReference type="EMBL" id="JAZAVJ010000538">
    <property type="protein sequence ID" value="KAK7394004.1"/>
    <property type="molecule type" value="Genomic_DNA"/>
</dbReference>